<evidence type="ECO:0000256" key="2">
    <source>
        <dbReference type="ARBA" id="ARBA00022723"/>
    </source>
</evidence>
<feature type="domain" description="JAB" evidence="7">
    <location>
        <begin position="650"/>
        <end position="751"/>
    </location>
</feature>
<sequence>MSKWFERHPFILHREIHQLSSHGDYRQVGIACNQVLLSAGTLLLRLNGKVSRYPAAFLYPDSTPFALPTVFLLERELTEQEVTKLAASSFAHATASLGQVKRLIYQRHQNSNGSLCLLEQDNVEQLGAETFDAHSIINRVVQWLKALELGTPIPESKEVELYAHFPGKAATRILLTETYFTTVGQQGRMYFTPLLQEPRKTLAKERLFIGAGILVDGISMPPDDGTVWHFMPDGINSPNLLYRYPAKAQRATKQFKLLEGYWWQVAQEPPVLRDTEHLLAFLGGGNINQGLTRISSELKTAVTEARQPLLIGLRFTNRKGSPEWLMLKLEASETPQLPKGALFRQRWAALSIYACPVEAFTAKEYHTRNAGRVAYDVISQQAVTVVGCGALGSEVADCLGKAGVGSLHLVDNQLLHPHNSVRHLASYAFAELPKAIAVRHLVKLHNFFIEATPAISNVLNEPLDKYLLPSGIGICTIADDNAEEYINEQAVNQGRTIFYARALRGGKMARIFRVIPGQDACFHCLILYKREQHPNFISVPDDEQLPTIRNECNNPIRPASAADLKLIASLTSRLLLDHLQAPTPGPVNQWIWATEPLPGRPATSELPFVLETCQLPPHEQCPYCNARTPTAVAIRAAAYAFMQEETIGRAGTETGGILTGHIQPDGAIHVLNASGPGPAAVHSTALFKRDVAYCQQFLADEEKAGRVYVGEWHSHPNENNNPSQTDLTSLAAIAYQLNYHTSKPVMLIFSRSGRGRCTVHPIGAPHYLVEPIFLPDPA</sequence>
<evidence type="ECO:0000259" key="6">
    <source>
        <dbReference type="Pfam" id="PF00899"/>
    </source>
</evidence>
<dbReference type="CDD" id="cd01483">
    <property type="entry name" value="E1_enzyme_family"/>
    <property type="match status" value="1"/>
</dbReference>
<evidence type="ECO:0000256" key="5">
    <source>
        <dbReference type="ARBA" id="ARBA00023049"/>
    </source>
</evidence>
<gene>
    <name evidence="8" type="ORF">I5L79_21350</name>
</gene>
<accession>A0ABS0L7I1</accession>
<dbReference type="SUPFAM" id="SSF102712">
    <property type="entry name" value="JAB1/MPN domain"/>
    <property type="match status" value="1"/>
</dbReference>
<keyword evidence="1" id="KW-0645">Protease</keyword>
<keyword evidence="8" id="KW-0808">Transferase</keyword>
<keyword evidence="4" id="KW-0862">Zinc</keyword>
<name>A0ABS0L7I1_9BACT</name>
<evidence type="ECO:0000256" key="4">
    <source>
        <dbReference type="ARBA" id="ARBA00022833"/>
    </source>
</evidence>
<evidence type="ECO:0000256" key="1">
    <source>
        <dbReference type="ARBA" id="ARBA00022670"/>
    </source>
</evidence>
<evidence type="ECO:0000256" key="3">
    <source>
        <dbReference type="ARBA" id="ARBA00022801"/>
    </source>
</evidence>
<protein>
    <submittedName>
        <fullName evidence="8">ThiF family adenylyltransferase</fullName>
    </submittedName>
</protein>
<dbReference type="Pfam" id="PF14464">
    <property type="entry name" value="Prok-JAB"/>
    <property type="match status" value="1"/>
</dbReference>
<dbReference type="GO" id="GO:0016779">
    <property type="term" value="F:nucleotidyltransferase activity"/>
    <property type="evidence" value="ECO:0007669"/>
    <property type="project" value="UniProtKB-KW"/>
</dbReference>
<dbReference type="InterPro" id="IPR035985">
    <property type="entry name" value="Ubiquitin-activating_enz"/>
</dbReference>
<proteinExistence type="predicted"/>
<dbReference type="InterPro" id="IPR000594">
    <property type="entry name" value="ThiF_NAD_FAD-bd"/>
</dbReference>
<feature type="domain" description="THIF-type NAD/FAD binding fold" evidence="6">
    <location>
        <begin position="369"/>
        <end position="531"/>
    </location>
</feature>
<comment type="caution">
    <text evidence="8">The sequence shown here is derived from an EMBL/GenBank/DDBJ whole genome shotgun (WGS) entry which is preliminary data.</text>
</comment>
<keyword evidence="5" id="KW-0482">Metalloprotease</keyword>
<evidence type="ECO:0000313" key="8">
    <source>
        <dbReference type="EMBL" id="MBG8556105.1"/>
    </source>
</evidence>
<dbReference type="Gene3D" id="3.40.140.10">
    <property type="entry name" value="Cytidine Deaminase, domain 2"/>
    <property type="match status" value="1"/>
</dbReference>
<dbReference type="EMBL" id="JADWYK010000020">
    <property type="protein sequence ID" value="MBG8556105.1"/>
    <property type="molecule type" value="Genomic_DNA"/>
</dbReference>
<dbReference type="RefSeq" id="WP_196957124.1">
    <property type="nucleotide sequence ID" value="NZ_JADWYK010000020.1"/>
</dbReference>
<evidence type="ECO:0000313" key="9">
    <source>
        <dbReference type="Proteomes" id="UP000601099"/>
    </source>
</evidence>
<dbReference type="InterPro" id="IPR028090">
    <property type="entry name" value="JAB_dom_prok"/>
</dbReference>
<organism evidence="8 9">
    <name type="scientific">Hymenobacter guriensis</name>
    <dbReference type="NCBI Taxonomy" id="2793065"/>
    <lineage>
        <taxon>Bacteria</taxon>
        <taxon>Pseudomonadati</taxon>
        <taxon>Bacteroidota</taxon>
        <taxon>Cytophagia</taxon>
        <taxon>Cytophagales</taxon>
        <taxon>Hymenobacteraceae</taxon>
        <taxon>Hymenobacter</taxon>
    </lineage>
</organism>
<dbReference type="SUPFAM" id="SSF69572">
    <property type="entry name" value="Activating enzymes of the ubiquitin-like proteins"/>
    <property type="match status" value="1"/>
</dbReference>
<evidence type="ECO:0000259" key="7">
    <source>
        <dbReference type="Pfam" id="PF14464"/>
    </source>
</evidence>
<keyword evidence="2" id="KW-0479">Metal-binding</keyword>
<keyword evidence="3" id="KW-0378">Hydrolase</keyword>
<dbReference type="Gene3D" id="3.40.50.720">
    <property type="entry name" value="NAD(P)-binding Rossmann-like Domain"/>
    <property type="match status" value="1"/>
</dbReference>
<dbReference type="Proteomes" id="UP000601099">
    <property type="component" value="Unassembled WGS sequence"/>
</dbReference>
<dbReference type="Pfam" id="PF00899">
    <property type="entry name" value="ThiF"/>
    <property type="match status" value="1"/>
</dbReference>
<keyword evidence="8" id="KW-0548">Nucleotidyltransferase</keyword>
<keyword evidence="9" id="KW-1185">Reference proteome</keyword>
<reference evidence="8 9" key="1">
    <citation type="submission" date="2020-11" db="EMBL/GenBank/DDBJ databases">
        <title>Hymenobacter sp.</title>
        <authorList>
            <person name="Kim M.K."/>
        </authorList>
    </citation>
    <scope>NUCLEOTIDE SEQUENCE [LARGE SCALE GENOMIC DNA]</scope>
    <source>
        <strain evidence="8 9">BT594</strain>
    </source>
</reference>